<sequence length="917" mass="103582">MILESVENGPLIWPLIEEYRVTRPKKYSELSATKAIQADCDVKPILFSKDSHQRKGSVSFMMNSISLLIRKGKHYYGSPYQSQQYLHNQSSTPLSITYPSNDFQTSVYHNVYSPSSSILQVEYASSVNQQPEFSQPKFGLIVLVFQKGDDPINAINHMISFLTAVVTSRGDKLLSLLDDSWFKDKMLLVQAQENGKILHKEELAFLADPRIVEAQPTQTVITHNAAYQADDLDSYDSDCDEINTAKVTLMANLSHYGSDDLAEVHNHDNVNHNVINQAAQKAQQLKPKLYDGNVIEKTNAIVIRDSEETLMLVKRVNSVNSPEPTPSTRPTKVEVPKELPKVSMVNTSLKKLKHHCASFDVVVKERTTATDITEGMWGTVHSDYIRHTQEETATLREIVKQGRSLNPLNTSLDYAWLTISPISDLTLLERGCNIDFLPANKQLALKDEHGFVIHLEFGCINLRFISTVSQYKYCTCDQEKVLVITALKDNLRKLKGKAVVDEAAISHPIDPEMLKVDVAPLAPKLRNNRTVYSDYIRHTQEEIANLREICHPSNQLALHSIEIQLPLTYTITSFLCDKLYPLAVLVSDIPLLHAHIPCNCNTESQISAPSLYLQCLMKFKGCHRVCNRRQSSALDSALQVSQTFAILVVVEVRTEHSLDDWTSINWGLDIVIYPCENNLNGFSFNIQLIVLTVFVKVGKFYFPADFVVLDFISDLRVPLILRRPFLSTAHALIDVFEGEIILRHDEQSLTLKCGDTPSISFNNFESLNKVDLIDATCEEYSQEVLGFSNVVTHDNFTPYYEPIVSNSSSTFTRFNESDFLLLEEADAFIAIDDELISPNIDATYYDPEGDILILEALLNSDPEPLPNQGDYFPKIHKDLKVIEPKENDNCANDEPPEVKLKDLPPYLEYEFLGDNNK</sequence>
<proteinExistence type="predicted"/>
<dbReference type="Gene3D" id="2.40.70.10">
    <property type="entry name" value="Acid Proteases"/>
    <property type="match status" value="1"/>
</dbReference>
<reference evidence="1" key="1">
    <citation type="journal article" date="2019" name="Sci. Rep.">
        <title>Draft genome of Tanacetum cinerariifolium, the natural source of mosquito coil.</title>
        <authorList>
            <person name="Yamashiro T."/>
            <person name="Shiraishi A."/>
            <person name="Satake H."/>
            <person name="Nakayama K."/>
        </authorList>
    </citation>
    <scope>NUCLEOTIDE SEQUENCE</scope>
</reference>
<keyword evidence="1" id="KW-0808">Transferase</keyword>
<dbReference type="PANTHER" id="PTHR33067">
    <property type="entry name" value="RNA-DIRECTED DNA POLYMERASE-RELATED"/>
    <property type="match status" value="1"/>
</dbReference>
<organism evidence="1">
    <name type="scientific">Tanacetum cinerariifolium</name>
    <name type="common">Dalmatian daisy</name>
    <name type="synonym">Chrysanthemum cinerariifolium</name>
    <dbReference type="NCBI Taxonomy" id="118510"/>
    <lineage>
        <taxon>Eukaryota</taxon>
        <taxon>Viridiplantae</taxon>
        <taxon>Streptophyta</taxon>
        <taxon>Embryophyta</taxon>
        <taxon>Tracheophyta</taxon>
        <taxon>Spermatophyta</taxon>
        <taxon>Magnoliopsida</taxon>
        <taxon>eudicotyledons</taxon>
        <taxon>Gunneridae</taxon>
        <taxon>Pentapetalae</taxon>
        <taxon>asterids</taxon>
        <taxon>campanulids</taxon>
        <taxon>Asterales</taxon>
        <taxon>Asteraceae</taxon>
        <taxon>Asteroideae</taxon>
        <taxon>Anthemideae</taxon>
        <taxon>Anthemidinae</taxon>
        <taxon>Tanacetum</taxon>
    </lineage>
</organism>
<dbReference type="AlphaFoldDB" id="A0A6L2LTZ3"/>
<name>A0A6L2LTZ3_TANCI</name>
<dbReference type="GO" id="GO:0003964">
    <property type="term" value="F:RNA-directed DNA polymerase activity"/>
    <property type="evidence" value="ECO:0007669"/>
    <property type="project" value="UniProtKB-KW"/>
</dbReference>
<keyword evidence="1" id="KW-0548">Nucleotidyltransferase</keyword>
<protein>
    <submittedName>
        <fullName evidence="1">Reverse transcriptase domain-containing protein</fullName>
    </submittedName>
</protein>
<dbReference type="PANTHER" id="PTHR33067:SF9">
    <property type="entry name" value="RNA-DIRECTED DNA POLYMERASE"/>
    <property type="match status" value="1"/>
</dbReference>
<keyword evidence="1" id="KW-0695">RNA-directed DNA polymerase</keyword>
<evidence type="ECO:0000313" key="1">
    <source>
        <dbReference type="EMBL" id="GEU65078.1"/>
    </source>
</evidence>
<comment type="caution">
    <text evidence="1">The sequence shown here is derived from an EMBL/GenBank/DDBJ whole genome shotgun (WGS) entry which is preliminary data.</text>
</comment>
<accession>A0A6L2LTZ3</accession>
<gene>
    <name evidence="1" type="ORF">Tci_037056</name>
</gene>
<dbReference type="EMBL" id="BKCJ010005133">
    <property type="protein sequence ID" value="GEU65078.1"/>
    <property type="molecule type" value="Genomic_DNA"/>
</dbReference>
<dbReference type="InterPro" id="IPR021109">
    <property type="entry name" value="Peptidase_aspartic_dom_sf"/>
</dbReference>